<organism evidence="9 10">
    <name type="scientific">Planococcus liqunii</name>
    <dbReference type="NCBI Taxonomy" id="3058394"/>
    <lineage>
        <taxon>Bacteria</taxon>
        <taxon>Bacillati</taxon>
        <taxon>Bacillota</taxon>
        <taxon>Bacilli</taxon>
        <taxon>Bacillales</taxon>
        <taxon>Caryophanaceae</taxon>
        <taxon>Planococcus</taxon>
    </lineage>
</organism>
<reference evidence="9 10" key="1">
    <citation type="submission" date="2023-06" db="EMBL/GenBank/DDBJ databases">
        <title>Novel species in genus Planococcus.</title>
        <authorList>
            <person name="Ning S."/>
        </authorList>
    </citation>
    <scope>NUCLEOTIDE SEQUENCE [LARGE SCALE GENOMIC DNA]</scope>
    <source>
        <strain evidence="9 10">N064</strain>
    </source>
</reference>
<evidence type="ECO:0000256" key="7">
    <source>
        <dbReference type="RuleBase" id="RU363032"/>
    </source>
</evidence>
<evidence type="ECO:0000256" key="2">
    <source>
        <dbReference type="ARBA" id="ARBA00022448"/>
    </source>
</evidence>
<dbReference type="RefSeq" id="WP_301726399.1">
    <property type="nucleotide sequence ID" value="NZ_JAUJWW010000004.1"/>
</dbReference>
<keyword evidence="2 7" id="KW-0813">Transport</keyword>
<name>A0ABT8MSD2_9BACL</name>
<feature type="transmembrane region" description="Helical" evidence="7">
    <location>
        <begin position="44"/>
        <end position="65"/>
    </location>
</feature>
<dbReference type="Gene3D" id="1.10.3720.10">
    <property type="entry name" value="MetI-like"/>
    <property type="match status" value="1"/>
</dbReference>
<evidence type="ECO:0000256" key="1">
    <source>
        <dbReference type="ARBA" id="ARBA00004651"/>
    </source>
</evidence>
<dbReference type="EMBL" id="JAUJWW010000004">
    <property type="protein sequence ID" value="MDN7227827.1"/>
    <property type="molecule type" value="Genomic_DNA"/>
</dbReference>
<evidence type="ECO:0000256" key="5">
    <source>
        <dbReference type="ARBA" id="ARBA00022989"/>
    </source>
</evidence>
<dbReference type="Proteomes" id="UP001172054">
    <property type="component" value="Unassembled WGS sequence"/>
</dbReference>
<keyword evidence="10" id="KW-1185">Reference proteome</keyword>
<comment type="subcellular location">
    <subcellularLocation>
        <location evidence="1 7">Cell membrane</location>
        <topology evidence="1 7">Multi-pass membrane protein</topology>
    </subcellularLocation>
</comment>
<feature type="transmembrane region" description="Helical" evidence="7">
    <location>
        <begin position="101"/>
        <end position="125"/>
    </location>
</feature>
<keyword evidence="4 7" id="KW-0812">Transmembrane</keyword>
<sequence length="308" mass="34858">MTKTNENIKVDMLAPEKPVNKERPAKKAKTSMKTNLQGKVTKNMVLLGLLLFAFVILYPLFWMVVSSLKSYDEIYNNVWGLPSVWHFENYATAWSMGISGYFFNSLFVTLSTIVLVVMIGSMAAFTLSRYKSRWIDVALIFTIGGIMMNPQVALIPLFELLTWLDLINTHWALILTYVAYRLPLTIILIRAFFLSIPKELEESAIIDGCSEFGIYARIYLPLSIPIIVTTIVLTAYFAWNEFMFATVFIDSDVLKTIPSGLMNFRDALRTDWGVLLAGMVIATIPMVILLVFLQRYLVRGLSEGSVKG</sequence>
<feature type="transmembrane region" description="Helical" evidence="7">
    <location>
        <begin position="137"/>
        <end position="158"/>
    </location>
</feature>
<dbReference type="InterPro" id="IPR000515">
    <property type="entry name" value="MetI-like"/>
</dbReference>
<evidence type="ECO:0000313" key="10">
    <source>
        <dbReference type="Proteomes" id="UP001172054"/>
    </source>
</evidence>
<dbReference type="Pfam" id="PF00528">
    <property type="entry name" value="BPD_transp_1"/>
    <property type="match status" value="1"/>
</dbReference>
<dbReference type="CDD" id="cd06261">
    <property type="entry name" value="TM_PBP2"/>
    <property type="match status" value="1"/>
</dbReference>
<evidence type="ECO:0000256" key="3">
    <source>
        <dbReference type="ARBA" id="ARBA00022475"/>
    </source>
</evidence>
<evidence type="ECO:0000259" key="8">
    <source>
        <dbReference type="PROSITE" id="PS50928"/>
    </source>
</evidence>
<keyword evidence="6 7" id="KW-0472">Membrane</keyword>
<evidence type="ECO:0000256" key="4">
    <source>
        <dbReference type="ARBA" id="ARBA00022692"/>
    </source>
</evidence>
<dbReference type="SUPFAM" id="SSF161098">
    <property type="entry name" value="MetI-like"/>
    <property type="match status" value="1"/>
</dbReference>
<dbReference type="PANTHER" id="PTHR43744">
    <property type="entry name" value="ABC TRANSPORTER PERMEASE PROTEIN MG189-RELATED-RELATED"/>
    <property type="match status" value="1"/>
</dbReference>
<dbReference type="PROSITE" id="PS50928">
    <property type="entry name" value="ABC_TM1"/>
    <property type="match status" value="1"/>
</dbReference>
<gene>
    <name evidence="9" type="ORF">QWY15_11005</name>
</gene>
<evidence type="ECO:0000313" key="9">
    <source>
        <dbReference type="EMBL" id="MDN7227827.1"/>
    </source>
</evidence>
<dbReference type="PANTHER" id="PTHR43744:SF12">
    <property type="entry name" value="ABC TRANSPORTER PERMEASE PROTEIN MG189-RELATED"/>
    <property type="match status" value="1"/>
</dbReference>
<comment type="caution">
    <text evidence="9">The sequence shown here is derived from an EMBL/GenBank/DDBJ whole genome shotgun (WGS) entry which is preliminary data.</text>
</comment>
<feature type="domain" description="ABC transmembrane type-1" evidence="8">
    <location>
        <begin position="102"/>
        <end position="293"/>
    </location>
</feature>
<evidence type="ECO:0000256" key="6">
    <source>
        <dbReference type="ARBA" id="ARBA00023136"/>
    </source>
</evidence>
<feature type="transmembrane region" description="Helical" evidence="7">
    <location>
        <begin position="272"/>
        <end position="293"/>
    </location>
</feature>
<comment type="similarity">
    <text evidence="7">Belongs to the binding-protein-dependent transport system permease family.</text>
</comment>
<protein>
    <submittedName>
        <fullName evidence="9">Carbohydrate ABC transporter permease</fullName>
    </submittedName>
</protein>
<keyword evidence="3" id="KW-1003">Cell membrane</keyword>
<keyword evidence="5 7" id="KW-1133">Transmembrane helix</keyword>
<accession>A0ABT8MSD2</accession>
<feature type="transmembrane region" description="Helical" evidence="7">
    <location>
        <begin position="214"/>
        <end position="239"/>
    </location>
</feature>
<proteinExistence type="inferred from homology"/>
<dbReference type="InterPro" id="IPR035906">
    <property type="entry name" value="MetI-like_sf"/>
</dbReference>
<feature type="transmembrane region" description="Helical" evidence="7">
    <location>
        <begin position="170"/>
        <end position="193"/>
    </location>
</feature>